<accession>A0A0F9LIQ3</accession>
<gene>
    <name evidence="1" type="ORF">LCGC14_1503830</name>
</gene>
<proteinExistence type="predicted"/>
<sequence length="38" mass="4378">FNRDGVIGRAEYLQAVSDYFALKITKEQVEQVRALYEG</sequence>
<organism evidence="1">
    <name type="scientific">marine sediment metagenome</name>
    <dbReference type="NCBI Taxonomy" id="412755"/>
    <lineage>
        <taxon>unclassified sequences</taxon>
        <taxon>metagenomes</taxon>
        <taxon>ecological metagenomes</taxon>
    </lineage>
</organism>
<evidence type="ECO:0008006" key="2">
    <source>
        <dbReference type="Google" id="ProtNLM"/>
    </source>
</evidence>
<evidence type="ECO:0000313" key="1">
    <source>
        <dbReference type="EMBL" id="KKM64200.1"/>
    </source>
</evidence>
<dbReference type="EMBL" id="LAZR01010948">
    <property type="protein sequence ID" value="KKM64200.1"/>
    <property type="molecule type" value="Genomic_DNA"/>
</dbReference>
<name>A0A0F9LIQ3_9ZZZZ</name>
<comment type="caution">
    <text evidence="1">The sequence shown here is derived from an EMBL/GenBank/DDBJ whole genome shotgun (WGS) entry which is preliminary data.</text>
</comment>
<protein>
    <recommendedName>
        <fullName evidence="2">EF-hand domain-containing protein</fullName>
    </recommendedName>
</protein>
<reference evidence="1" key="1">
    <citation type="journal article" date="2015" name="Nature">
        <title>Complex archaea that bridge the gap between prokaryotes and eukaryotes.</title>
        <authorList>
            <person name="Spang A."/>
            <person name="Saw J.H."/>
            <person name="Jorgensen S.L."/>
            <person name="Zaremba-Niedzwiedzka K."/>
            <person name="Martijn J."/>
            <person name="Lind A.E."/>
            <person name="van Eijk R."/>
            <person name="Schleper C."/>
            <person name="Guy L."/>
            <person name="Ettema T.J."/>
        </authorList>
    </citation>
    <scope>NUCLEOTIDE SEQUENCE</scope>
</reference>
<feature type="non-terminal residue" evidence="1">
    <location>
        <position position="1"/>
    </location>
</feature>
<dbReference type="AlphaFoldDB" id="A0A0F9LIQ3"/>